<evidence type="ECO:0000256" key="3">
    <source>
        <dbReference type="ARBA" id="ARBA00022801"/>
    </source>
</evidence>
<dbReference type="PROSITE" id="PS00134">
    <property type="entry name" value="TRYPSIN_HIS"/>
    <property type="match status" value="3"/>
</dbReference>
<dbReference type="EMBL" id="JAUPFM010000001">
    <property type="protein sequence ID" value="KAK2863628.1"/>
    <property type="molecule type" value="Genomic_DNA"/>
</dbReference>
<keyword evidence="1" id="KW-0645">Protease</keyword>
<keyword evidence="4" id="KW-0720">Serine protease</keyword>
<dbReference type="PANTHER" id="PTHR24253:SF144">
    <property type="entry name" value="CHYMOTRYPSIN-LIKE PROTEASE CTRL-1-RELATED"/>
    <property type="match status" value="1"/>
</dbReference>
<organism evidence="9 10">
    <name type="scientific">Channa striata</name>
    <name type="common">Snakehead murrel</name>
    <name type="synonym">Ophicephalus striatus</name>
    <dbReference type="NCBI Taxonomy" id="64152"/>
    <lineage>
        <taxon>Eukaryota</taxon>
        <taxon>Metazoa</taxon>
        <taxon>Chordata</taxon>
        <taxon>Craniata</taxon>
        <taxon>Vertebrata</taxon>
        <taxon>Euteleostomi</taxon>
        <taxon>Actinopterygii</taxon>
        <taxon>Neopterygii</taxon>
        <taxon>Teleostei</taxon>
        <taxon>Neoteleostei</taxon>
        <taxon>Acanthomorphata</taxon>
        <taxon>Anabantaria</taxon>
        <taxon>Anabantiformes</taxon>
        <taxon>Channoidei</taxon>
        <taxon>Channidae</taxon>
        <taxon>Channa</taxon>
    </lineage>
</organism>
<dbReference type="FunFam" id="2.40.10.10:FF:000024">
    <property type="entry name" value="Serine protease 53"/>
    <property type="match status" value="5"/>
</dbReference>
<protein>
    <recommendedName>
        <fullName evidence="8">Peptidase S1 domain-containing protein</fullName>
    </recommendedName>
</protein>
<dbReference type="PANTHER" id="PTHR24253">
    <property type="entry name" value="TRANSMEMBRANE PROTEASE SERINE"/>
    <property type="match status" value="1"/>
</dbReference>
<keyword evidence="2 7" id="KW-0732">Signal</keyword>
<evidence type="ECO:0000259" key="8">
    <source>
        <dbReference type="PROSITE" id="PS50240"/>
    </source>
</evidence>
<feature type="domain" description="Peptidase S1" evidence="8">
    <location>
        <begin position="36"/>
        <end position="269"/>
    </location>
</feature>
<sequence length="1710" mass="181070">MVSYKVMCALTLLTLLTTESESQQDVCGKAVLNPRIVGGQSASPGSWPWQVGLFRSGSFFCGGSLINDQWVLTAAHCFSSNSTSGLLVLLGGQTLSALGPNGLLRNVMQIIRHPNYNPSTLENDISLLKLSSPVNFTNYILPVCLAASDSSFYNGTDAWVAGWGNAAVGVPLSAPYNLTEVEVPVVGNRQCNCNYGVGTITDNMMCAGLSAGGKGFCQGDGGGPLVSKQNSRWIQAGITSFGIGCALPNLPGVYTRVSRYQTWISSLITSDPPGFVTFTSSGADSDLNVTCPTLPPSVNLAPAPTAQLCGQAGFNTRIIGGQEAPPGNWPWQAAIFTNTNGFCGGTLINNQWVLTAASCFPSNNTNNVQVYLGTQTLLTLSPYKVVRTVTQIINHASYNPSTFENDISLLKLSSPVNFTIYLLPVCLAASNSTFYNGTDSWATGWGVTESGGLPASPFKLREVEVPVVGNRQCNCDYGVGTITDNMMCTGVPAGGKAPCQGDGGGPLVSSQNGRWIQAGIPSFAIGCALPNLPEVYTRVSRYQSWISSLITSDPPGFVTFTSSGTDSDLNATCPTLPPSVNLAPAPTAQLCGQAGFNTRIIGGQEAPPGNWPWQAAIFTNTNGFCGGTLINNQWVLTAASCFPSNNTNNVQVYLGTQTLLTLSPYKVVRTVTQIINHPSYNPSTFENDISLLKLSSPVNFTIYLLPVCLAASNSTFYNGTDSWATGWGVTESGGFPASPFKLREVEVPVVGNRQCNCDYGVGTITDNMMCTGVPAGGKAPCQGDGGGPLVSSQNGRWIQAGIPSFAIGCALPNLPEVYTRVSRYQSWISSLITSDPPGFVTFTSSGTDGDLNVTCPTLPPPVPLAPATTVELCGQVGFNTRIIGGQEAPPGNWPWQAAIYIDVNGFCGGTLINNQWVLTAAHCFPSNATSNVVVYLGNQRLITLSPYKVVRTVKQIINHPNYNPITGENDISLLKLSSAVNFTTYVLPVCLAASDSTFYNGTDSWATGWGVTDNGAPPPIPLNLREVEVPVVGNRECNCNYGVGTITDNMMCAGLSAGGKDTCQGDDGGPLVSKQNGRWIQAGITSFGIGCALPNLPGVYTRVSRYQSWINGTVTSDPPGFVTFRSSGSDGDLSVTCPTLPPPVNLSPATAVELCGQAGFNTRIIGGQEAPPGNWPWQAAIFTNTNGFCGGTLINNQWVLTAAHCFPSNNTNNVFVYLGNQRLITLSPYKVVQRVAQIISHPSYNPATGENDISLLKLSSKVNFTTYLLPVCLAASDSTFYNGTGAWVTGWGDTGNGVSLPLPFNLREVEVPVVGNRQCNCGYEVGTITDNMMCAGSPAGGKGPCQWDDGGPLVSKQNGRWILGGVVSSGNVCNNTKLPAIYTRVSRYQSWINSTITSDPPGFVTFTSSGTDGDLNITCLTATPPTLTSNLVVCGQAQLNTRILGGSSVAMDGEWPWMASLQRNGSHVCGGTLVAVDSVLSNAECFSSSTRPSDWTVVLGRLKQNGSNPHEVTMNVTKITLSNMTGSNVAVLRLAIPPTLSSYIQPICLENRGTFSAGSICWAAGWSSRQGGVEQVLQEFQTTVVNCGNTSSDSICTQAFTLEQGDSGGPLMCKQGGFWFQVAVLTVNQSSTTQTRVNIMTFPSVKHFENFLLKELGVFLSPPTVTTTNPNTTVNGTQPATLTTSRGAPAYYSHFFFHLLVFSMCLHFLS</sequence>
<dbReference type="PROSITE" id="PS50240">
    <property type="entry name" value="TRYPSIN_DOM"/>
    <property type="match status" value="6"/>
</dbReference>
<dbReference type="SMART" id="SM00020">
    <property type="entry name" value="Tryp_SPc"/>
    <property type="match status" value="6"/>
</dbReference>
<evidence type="ECO:0000256" key="2">
    <source>
        <dbReference type="ARBA" id="ARBA00022729"/>
    </source>
</evidence>
<feature type="domain" description="Peptidase S1" evidence="8">
    <location>
        <begin position="1164"/>
        <end position="1397"/>
    </location>
</feature>
<dbReference type="InterPro" id="IPR001254">
    <property type="entry name" value="Trypsin_dom"/>
</dbReference>
<feature type="domain" description="Peptidase S1" evidence="8">
    <location>
        <begin position="882"/>
        <end position="1115"/>
    </location>
</feature>
<keyword evidence="10" id="KW-1185">Reference proteome</keyword>
<dbReference type="PRINTS" id="PR00722">
    <property type="entry name" value="CHYMOTRYPSIN"/>
</dbReference>
<evidence type="ECO:0000313" key="10">
    <source>
        <dbReference type="Proteomes" id="UP001187415"/>
    </source>
</evidence>
<feature type="domain" description="Peptidase S1" evidence="8">
    <location>
        <begin position="1443"/>
        <end position="1657"/>
    </location>
</feature>
<evidence type="ECO:0000256" key="4">
    <source>
        <dbReference type="ARBA" id="ARBA00022825"/>
    </source>
</evidence>
<feature type="domain" description="Peptidase S1" evidence="8">
    <location>
        <begin position="600"/>
        <end position="833"/>
    </location>
</feature>
<evidence type="ECO:0000256" key="5">
    <source>
        <dbReference type="ARBA" id="ARBA00023157"/>
    </source>
</evidence>
<dbReference type="InterPro" id="IPR043504">
    <property type="entry name" value="Peptidase_S1_PA_chymotrypsin"/>
</dbReference>
<dbReference type="GO" id="GO:0004252">
    <property type="term" value="F:serine-type endopeptidase activity"/>
    <property type="evidence" value="ECO:0007669"/>
    <property type="project" value="InterPro"/>
</dbReference>
<evidence type="ECO:0000256" key="6">
    <source>
        <dbReference type="ARBA" id="ARBA00023180"/>
    </source>
</evidence>
<feature type="domain" description="Peptidase S1" evidence="8">
    <location>
        <begin position="318"/>
        <end position="551"/>
    </location>
</feature>
<evidence type="ECO:0000256" key="7">
    <source>
        <dbReference type="SAM" id="SignalP"/>
    </source>
</evidence>
<evidence type="ECO:0000313" key="9">
    <source>
        <dbReference type="EMBL" id="KAK2863628.1"/>
    </source>
</evidence>
<gene>
    <name evidence="9" type="ORF">Q5P01_003161</name>
</gene>
<dbReference type="Pfam" id="PF00089">
    <property type="entry name" value="Trypsin"/>
    <property type="match status" value="6"/>
</dbReference>
<dbReference type="SUPFAM" id="SSF50494">
    <property type="entry name" value="Trypsin-like serine proteases"/>
    <property type="match status" value="6"/>
</dbReference>
<reference evidence="9" key="1">
    <citation type="submission" date="2023-07" db="EMBL/GenBank/DDBJ databases">
        <title>Chromosome-level Genome Assembly of Striped Snakehead (Channa striata).</title>
        <authorList>
            <person name="Liu H."/>
        </authorList>
    </citation>
    <scope>NUCLEOTIDE SEQUENCE</scope>
    <source>
        <strain evidence="9">Gz</strain>
        <tissue evidence="9">Muscle</tissue>
    </source>
</reference>
<name>A0AA88T6X3_CHASR</name>
<dbReference type="InterPro" id="IPR001314">
    <property type="entry name" value="Peptidase_S1A"/>
</dbReference>
<dbReference type="Gene3D" id="2.40.10.10">
    <property type="entry name" value="Trypsin-like serine proteases"/>
    <property type="match status" value="9"/>
</dbReference>
<accession>A0AA88T6X3</accession>
<dbReference type="InterPro" id="IPR018114">
    <property type="entry name" value="TRYPSIN_HIS"/>
</dbReference>
<dbReference type="InterPro" id="IPR009003">
    <property type="entry name" value="Peptidase_S1_PA"/>
</dbReference>
<evidence type="ECO:0000256" key="1">
    <source>
        <dbReference type="ARBA" id="ARBA00022670"/>
    </source>
</evidence>
<feature type="signal peptide" evidence="7">
    <location>
        <begin position="1"/>
        <end position="22"/>
    </location>
</feature>
<keyword evidence="3" id="KW-0378">Hydrolase</keyword>
<proteinExistence type="predicted"/>
<dbReference type="Proteomes" id="UP001187415">
    <property type="component" value="Unassembled WGS sequence"/>
</dbReference>
<dbReference type="GO" id="GO:0006508">
    <property type="term" value="P:proteolysis"/>
    <property type="evidence" value="ECO:0007669"/>
    <property type="project" value="UniProtKB-KW"/>
</dbReference>
<feature type="chain" id="PRO_5041732942" description="Peptidase S1 domain-containing protein" evidence="7">
    <location>
        <begin position="23"/>
        <end position="1710"/>
    </location>
</feature>
<keyword evidence="5" id="KW-1015">Disulfide bond</keyword>
<keyword evidence="6" id="KW-0325">Glycoprotein</keyword>
<dbReference type="CDD" id="cd00190">
    <property type="entry name" value="Tryp_SPc"/>
    <property type="match status" value="6"/>
</dbReference>
<comment type="caution">
    <text evidence="9">The sequence shown here is derived from an EMBL/GenBank/DDBJ whole genome shotgun (WGS) entry which is preliminary data.</text>
</comment>